<evidence type="ECO:0000256" key="11">
    <source>
        <dbReference type="ARBA" id="ARBA00023204"/>
    </source>
</evidence>
<feature type="domain" description="RSE1/DDB1/CPSF1 second beta-propeller" evidence="16">
    <location>
        <begin position="396"/>
        <end position="703"/>
    </location>
</feature>
<feature type="domain" description="RSE1/DDB1/CPSF1 C-terminal" evidence="14">
    <location>
        <begin position="789"/>
        <end position="1104"/>
    </location>
</feature>
<evidence type="ECO:0000256" key="3">
    <source>
        <dbReference type="ARBA" id="ARBA00004906"/>
    </source>
</evidence>
<evidence type="ECO:0000256" key="13">
    <source>
        <dbReference type="ARBA" id="ARBA00031668"/>
    </source>
</evidence>
<proteinExistence type="inferred from homology"/>
<dbReference type="GO" id="GO:0005737">
    <property type="term" value="C:cytoplasm"/>
    <property type="evidence" value="ECO:0007669"/>
    <property type="project" value="UniProtKB-SubCell"/>
</dbReference>
<dbReference type="InterPro" id="IPR018846">
    <property type="entry name" value="Beta-prop_RSE1/DDB1/CPSF1_1st"/>
</dbReference>
<dbReference type="FunFam" id="1.10.150.910:FF:000001">
    <property type="entry name" value="DNA damage-binding protein 1"/>
    <property type="match status" value="1"/>
</dbReference>
<feature type="domain" description="RSE1/DDB1/CPSF1 first beta-propeller" evidence="15">
    <location>
        <begin position="14"/>
        <end position="353"/>
    </location>
</feature>
<dbReference type="InterPro" id="IPR015943">
    <property type="entry name" value="WD40/YVTN_repeat-like_dom_sf"/>
</dbReference>
<comment type="subcellular location">
    <subcellularLocation>
        <location evidence="2">Cytoplasm</location>
    </subcellularLocation>
    <subcellularLocation>
        <location evidence="1">Nucleus</location>
    </subcellularLocation>
</comment>
<dbReference type="AlphaFoldDB" id="A0A9D3Q4G4"/>
<keyword evidence="11" id="KW-0234">DNA repair</keyword>
<evidence type="ECO:0000256" key="10">
    <source>
        <dbReference type="ARBA" id="ARBA00023125"/>
    </source>
</evidence>
<organism evidence="17 18">
    <name type="scientific">Megalops atlanticus</name>
    <name type="common">Tarpon</name>
    <name type="synonym">Clupea gigantea</name>
    <dbReference type="NCBI Taxonomy" id="7932"/>
    <lineage>
        <taxon>Eukaryota</taxon>
        <taxon>Metazoa</taxon>
        <taxon>Chordata</taxon>
        <taxon>Craniata</taxon>
        <taxon>Vertebrata</taxon>
        <taxon>Euteleostomi</taxon>
        <taxon>Actinopterygii</taxon>
        <taxon>Neopterygii</taxon>
        <taxon>Teleostei</taxon>
        <taxon>Elopiformes</taxon>
        <taxon>Megalopidae</taxon>
        <taxon>Megalops</taxon>
    </lineage>
</organism>
<dbReference type="FunFam" id="2.130.10.10:FF:002484">
    <property type="entry name" value="DNA damage-binding protein 1 isoform X3"/>
    <property type="match status" value="1"/>
</dbReference>
<evidence type="ECO:0000256" key="2">
    <source>
        <dbReference type="ARBA" id="ARBA00004496"/>
    </source>
</evidence>
<dbReference type="GO" id="GO:0003677">
    <property type="term" value="F:DNA binding"/>
    <property type="evidence" value="ECO:0007669"/>
    <property type="project" value="UniProtKB-KW"/>
</dbReference>
<dbReference type="OrthoDB" id="433457at2759"/>
<evidence type="ECO:0000256" key="6">
    <source>
        <dbReference type="ARBA" id="ARBA00022490"/>
    </source>
</evidence>
<comment type="pathway">
    <text evidence="3">Protein modification; protein ubiquitination.</text>
</comment>
<dbReference type="Gene3D" id="1.10.150.910">
    <property type="match status" value="1"/>
</dbReference>
<protein>
    <recommendedName>
        <fullName evidence="5">DNA damage-binding protein 1</fullName>
    </recommendedName>
    <alternativeName>
        <fullName evidence="13">Damage-specific DNA-binding protein 1</fullName>
    </alternativeName>
</protein>
<comment type="caution">
    <text evidence="17">The sequence shown here is derived from an EMBL/GenBank/DDBJ whole genome shotgun (WGS) entry which is preliminary data.</text>
</comment>
<dbReference type="PANTHER" id="PTHR10644">
    <property type="entry name" value="DNA REPAIR/RNA PROCESSING CPSF FAMILY"/>
    <property type="match status" value="1"/>
</dbReference>
<evidence type="ECO:0000313" key="18">
    <source>
        <dbReference type="Proteomes" id="UP001046870"/>
    </source>
</evidence>
<evidence type="ECO:0000256" key="12">
    <source>
        <dbReference type="ARBA" id="ARBA00023242"/>
    </source>
</evidence>
<evidence type="ECO:0000259" key="14">
    <source>
        <dbReference type="Pfam" id="PF03178"/>
    </source>
</evidence>
<sequence length="1145" mass="127197">MSYNYVVTAQKPTAVNACITGHFTSAEDLNLLIAKNTRLEIYVVTAEGLRPVKEVGMYGKIAVMELFRPKGESKDLLFILTAKYNACILEYKQNGENIDIITRAHGNVQDRIGRPSETGIIGIVDPECRMIGLRLYDGLFKVIPLDRDNRELKAFNIRLEELQVIDVHFLYGCQVPTVCFIYQDPQGRHVKTYEVSLREKEFNKGPWKQENVEAEASMVIPVPEPFGGAIIIGQESITYHNGDKYLAIAPPTIKQSTIVCHNRVDPNGSRYLLGDMEGRLFMLLLEKEELMDGAVVLKDLRVELLGETSIAECLTYLDNGVVFVGSRLGDSQLVKLNVDSNDQGSYVAVMETFTNLGPIVDMCVVDLERQGQGQLVTCSGAFKEGSLRIIRNGIGIHEHASIDLPGIKGLWPLRSEAGRETDDMLVLSFVGQTRVLMLSGEEVEETELPGFVDNQQTFYCGNVAHQQLIQITSGSVRLVMQDTKALASEWKEPQGRNISVAACNASQVVLAVGRVLYYLEIHRGELKQISLTEMEHEVACLDITPLEEGGESPLCAVGLWTDISARILKLPSFSTLHKEMLGGEIIPRSILMTTFEGSHYLLCALGDGALFYFGLDLQSGVLSERKKVTLGTQPTVLRTFRSLSTSNVFACSDRPTVIYSSNHKLVFSNVNLKEVNYMCPLNSEGYPDSLALANNSTLTIGTIDEIQKLHIRTVPLYESPRRICYQEMSQCFGVLSSRVEMQDASGTTSAVRPSASTQALSTSVSSSKLFPSSTSPHETSFGEEVEVHSLLVVDQHTFEVLHAHQFLQSEYALSMVSCRLGRDPSVYFIVGTAMVYPEEAEPKQGRIIVFHYTDGKLQTVAEKEVKGAVYSMVEFNGKLLASINSTVRLYEWTAEKELRTECNHYNNIMALYLKTKGDFILVGDLMRSVLLLAYKPMEGNFEEIARDFNPNWMSAVEILDDDNFLGAENAFNLFVCQKDSAATTDEERQHLQEVGVFHLGEFVNVFSHGSLVLQNLGESSTPTQGSVLFGTVNGMIGLVTSLSESWYSLLMDLQNRLNKVIKSVGKIEHSLYPPMQGTVSFHTERKTEQATGFIDGDLIESFLDLGRAKMQEVVSSLQIDDGSGMKREATVDEVIKIVEELTRIH</sequence>
<keyword evidence="7" id="KW-0677">Repeat</keyword>
<evidence type="ECO:0000256" key="5">
    <source>
        <dbReference type="ARBA" id="ARBA00014577"/>
    </source>
</evidence>
<dbReference type="FunFam" id="2.130.10.10:FF:002576">
    <property type="entry name" value="DNA damage-binding protein 1"/>
    <property type="match status" value="1"/>
</dbReference>
<keyword evidence="6" id="KW-0963">Cytoplasm</keyword>
<accession>A0A9D3Q4G4</accession>
<evidence type="ECO:0000313" key="17">
    <source>
        <dbReference type="EMBL" id="KAG7473942.1"/>
    </source>
</evidence>
<dbReference type="SUPFAM" id="SSF50978">
    <property type="entry name" value="WD40 repeat-like"/>
    <property type="match status" value="1"/>
</dbReference>
<dbReference type="Pfam" id="PF23726">
    <property type="entry name" value="Beta-prop_RSE1_2nd"/>
    <property type="match status" value="1"/>
</dbReference>
<dbReference type="InterPro" id="IPR004871">
    <property type="entry name" value="RSE1/DDB1/CPSF1_C"/>
</dbReference>
<keyword evidence="12" id="KW-0539">Nucleus</keyword>
<keyword evidence="10" id="KW-0238">DNA-binding</keyword>
<dbReference type="Proteomes" id="UP001046870">
    <property type="component" value="Chromosome 7"/>
</dbReference>
<keyword evidence="8" id="KW-0227">DNA damage</keyword>
<keyword evidence="18" id="KW-1185">Reference proteome</keyword>
<evidence type="ECO:0000256" key="1">
    <source>
        <dbReference type="ARBA" id="ARBA00004123"/>
    </source>
</evidence>
<evidence type="ECO:0000259" key="16">
    <source>
        <dbReference type="Pfam" id="PF23726"/>
    </source>
</evidence>
<dbReference type="Gene3D" id="2.130.10.10">
    <property type="entry name" value="YVTN repeat-like/Quinoprotein amine dehydrogenase"/>
    <property type="match status" value="3"/>
</dbReference>
<evidence type="ECO:0000256" key="7">
    <source>
        <dbReference type="ARBA" id="ARBA00022737"/>
    </source>
</evidence>
<dbReference type="GO" id="GO:0006281">
    <property type="term" value="P:DNA repair"/>
    <property type="evidence" value="ECO:0007669"/>
    <property type="project" value="UniProtKB-KW"/>
</dbReference>
<evidence type="ECO:0000259" key="15">
    <source>
        <dbReference type="Pfam" id="PF10433"/>
    </source>
</evidence>
<evidence type="ECO:0000256" key="8">
    <source>
        <dbReference type="ARBA" id="ARBA00022763"/>
    </source>
</evidence>
<evidence type="ECO:0000256" key="4">
    <source>
        <dbReference type="ARBA" id="ARBA00007453"/>
    </source>
</evidence>
<gene>
    <name evidence="17" type="ORF">MATL_G00101200</name>
</gene>
<reference evidence="17" key="1">
    <citation type="submission" date="2021-01" db="EMBL/GenBank/DDBJ databases">
        <authorList>
            <person name="Zahm M."/>
            <person name="Roques C."/>
            <person name="Cabau C."/>
            <person name="Klopp C."/>
            <person name="Donnadieu C."/>
            <person name="Jouanno E."/>
            <person name="Lampietro C."/>
            <person name="Louis A."/>
            <person name="Herpin A."/>
            <person name="Echchiki A."/>
            <person name="Berthelot C."/>
            <person name="Parey E."/>
            <person name="Roest-Crollius H."/>
            <person name="Braasch I."/>
            <person name="Postlethwait J."/>
            <person name="Bobe J."/>
            <person name="Montfort J."/>
            <person name="Bouchez O."/>
            <person name="Begum T."/>
            <person name="Mejri S."/>
            <person name="Adams A."/>
            <person name="Chen W.-J."/>
            <person name="Guiguen Y."/>
        </authorList>
    </citation>
    <scope>NUCLEOTIDE SEQUENCE</scope>
    <source>
        <strain evidence="17">YG-15Mar2019-1</strain>
        <tissue evidence="17">Brain</tissue>
    </source>
</reference>
<dbReference type="Pfam" id="PF10433">
    <property type="entry name" value="Beta-prop_RSE1_1st"/>
    <property type="match status" value="1"/>
</dbReference>
<dbReference type="GO" id="GO:0005634">
    <property type="term" value="C:nucleus"/>
    <property type="evidence" value="ECO:0007669"/>
    <property type="project" value="UniProtKB-SubCell"/>
</dbReference>
<name>A0A9D3Q4G4_MEGAT</name>
<dbReference type="EMBL" id="JAFDVH010000007">
    <property type="protein sequence ID" value="KAG7473942.1"/>
    <property type="molecule type" value="Genomic_DNA"/>
</dbReference>
<dbReference type="InterPro" id="IPR058543">
    <property type="entry name" value="Beta-prop_RSE1/DDB1/CPSF1_2nd"/>
</dbReference>
<dbReference type="FunFam" id="2.130.10.10:FF:000073">
    <property type="entry name" value="DNA damage-binding protein 1"/>
    <property type="match status" value="1"/>
</dbReference>
<comment type="similarity">
    <text evidence="4">Belongs to the DDB1 family.</text>
</comment>
<dbReference type="Pfam" id="PF03178">
    <property type="entry name" value="CPSF_A"/>
    <property type="match status" value="1"/>
</dbReference>
<dbReference type="InterPro" id="IPR050358">
    <property type="entry name" value="RSE1/DDB1/CFT1"/>
</dbReference>
<evidence type="ECO:0000256" key="9">
    <source>
        <dbReference type="ARBA" id="ARBA00022786"/>
    </source>
</evidence>
<dbReference type="InterPro" id="IPR036322">
    <property type="entry name" value="WD40_repeat_dom_sf"/>
</dbReference>
<keyword evidence="9" id="KW-0833">Ubl conjugation pathway</keyword>